<dbReference type="SUPFAM" id="SSF158694">
    <property type="entry name" value="UraD-Like"/>
    <property type="match status" value="1"/>
</dbReference>
<accession>A0A7Z2ZRG5</accession>
<dbReference type="CDD" id="cd03884">
    <property type="entry name" value="M20_bAS"/>
    <property type="match status" value="1"/>
</dbReference>
<dbReference type="SUPFAM" id="SSF53187">
    <property type="entry name" value="Zn-dependent exopeptidases"/>
    <property type="match status" value="1"/>
</dbReference>
<keyword evidence="6 9" id="KW-0378">Hydrolase</keyword>
<dbReference type="GO" id="GO:0006144">
    <property type="term" value="P:purine nucleobase metabolic process"/>
    <property type="evidence" value="ECO:0007669"/>
    <property type="project" value="UniProtKB-KW"/>
</dbReference>
<feature type="domain" description="Oxo-4-hydroxy-4-carboxy-5-ureidoimidazoline decarboxylase" evidence="8">
    <location>
        <begin position="8"/>
        <end position="169"/>
    </location>
</feature>
<keyword evidence="7" id="KW-0464">Manganese</keyword>
<sequence>MTTLDDLNLLDTAAFVERLSGIYEHSPWIPERAAGRRPFATLAALKLALQDAVSEASDDERLSLLRAHPELAGKAAIAGSLTAESTGEQAASGLDRCSPAEFAALHELNAAYNARFGFPFILAVKGPTGQGLARRDIVATFRRRLADGRAGELAEALRQVHRIAEIRLNALLGVELAFGPDIMAWAEELGAISDENGDESGQGTDRVLTCAYMTPAHRRTAAKLAAWMRAAGMDVHFDAVGNVVGRYAAAPGTQADAPPRALLTGSHYDTVRNGGKYDGRLGILLPLAIVRHLHARGERLPYHLDVIGFAEEEGVRFRSTFLGSSALAGRFDPALLDALDADGTSMRAALQEAGHDPAAIPAIARDPASLLGFVEVHIEQGPVLLERGLALGVVSAIAGSSRYLVELDGLAGHAGTTPMHMRRDAAAAAAEIVLLVERRCGEQGAGALVGTVGQLAVPGGSVNVIPGRCRLSLDIRAADDAVRLAAVGDVLDGITAICARRRIDHHVEELLQAAAAPCAPRLMDRLGEAVERAGLPRVDLPSGAGHDAMAMAAVTDVAMLFTRCGNGGISHNPLETMTADDADVAARVLLDFLRDFLHSDR</sequence>
<protein>
    <submittedName>
        <fullName evidence="9">Allantoate amidohydrolase</fullName>
    </submittedName>
</protein>
<dbReference type="GO" id="GO:0019628">
    <property type="term" value="P:urate catabolic process"/>
    <property type="evidence" value="ECO:0007669"/>
    <property type="project" value="UniProtKB-UniPathway"/>
</dbReference>
<comment type="similarity">
    <text evidence="2">Belongs to the peptidase M20 family.</text>
</comment>
<dbReference type="InterPro" id="IPR036264">
    <property type="entry name" value="Bact_exopeptidase_dim_dom"/>
</dbReference>
<dbReference type="NCBIfam" id="NF006775">
    <property type="entry name" value="PRK09290.2-5"/>
    <property type="match status" value="1"/>
</dbReference>
<dbReference type="GO" id="GO:0000255">
    <property type="term" value="P:allantoin metabolic process"/>
    <property type="evidence" value="ECO:0007669"/>
    <property type="project" value="InterPro"/>
</dbReference>
<keyword evidence="5" id="KW-0479">Metal-binding</keyword>
<dbReference type="InterPro" id="IPR036778">
    <property type="entry name" value="OHCU_decarboxylase_sf"/>
</dbReference>
<keyword evidence="10" id="KW-1185">Reference proteome</keyword>
<organism evidence="9 10">
    <name type="scientific">Massilia forsythiae</name>
    <dbReference type="NCBI Taxonomy" id="2728020"/>
    <lineage>
        <taxon>Bacteria</taxon>
        <taxon>Pseudomonadati</taxon>
        <taxon>Pseudomonadota</taxon>
        <taxon>Betaproteobacteria</taxon>
        <taxon>Burkholderiales</taxon>
        <taxon>Oxalobacteraceae</taxon>
        <taxon>Telluria group</taxon>
        <taxon>Massilia</taxon>
    </lineage>
</organism>
<dbReference type="InterPro" id="IPR017580">
    <property type="entry name" value="OHCU_decarboxylase-1"/>
</dbReference>
<dbReference type="EMBL" id="CP051685">
    <property type="protein sequence ID" value="QJD99138.1"/>
    <property type="molecule type" value="Genomic_DNA"/>
</dbReference>
<dbReference type="InterPro" id="IPR010158">
    <property type="entry name" value="Amidase_Cbmase"/>
</dbReference>
<proteinExistence type="inferred from homology"/>
<evidence type="ECO:0000313" key="10">
    <source>
        <dbReference type="Proteomes" id="UP000502415"/>
    </source>
</evidence>
<dbReference type="AlphaFoldDB" id="A0A7Z2ZRG5"/>
<name>A0A7Z2ZRG5_9BURK</name>
<dbReference type="SUPFAM" id="SSF55031">
    <property type="entry name" value="Bacterial exopeptidase dimerisation domain"/>
    <property type="match status" value="1"/>
</dbReference>
<dbReference type="Proteomes" id="UP000502415">
    <property type="component" value="Chromosome"/>
</dbReference>
<dbReference type="Gene3D" id="1.10.3330.10">
    <property type="entry name" value="Oxo-4-hydroxy-4-carboxy-5-ureidoimidazoline decarboxylase"/>
    <property type="match status" value="1"/>
</dbReference>
<gene>
    <name evidence="9" type="ORF">HH212_03060</name>
</gene>
<keyword evidence="4" id="KW-0659">Purine metabolism</keyword>
<dbReference type="GO" id="GO:0016813">
    <property type="term" value="F:hydrolase activity, acting on carbon-nitrogen (but not peptide) bonds, in linear amidines"/>
    <property type="evidence" value="ECO:0007669"/>
    <property type="project" value="InterPro"/>
</dbReference>
<dbReference type="NCBIfam" id="TIGR03164">
    <property type="entry name" value="UHCUDC"/>
    <property type="match status" value="1"/>
</dbReference>
<evidence type="ECO:0000256" key="5">
    <source>
        <dbReference type="ARBA" id="ARBA00022723"/>
    </source>
</evidence>
<dbReference type="InterPro" id="IPR002933">
    <property type="entry name" value="Peptidase_M20"/>
</dbReference>
<dbReference type="RefSeq" id="WP_169434035.1">
    <property type="nucleotide sequence ID" value="NZ_CP051685.1"/>
</dbReference>
<dbReference type="InterPro" id="IPR018020">
    <property type="entry name" value="OHCU_decarboxylase"/>
</dbReference>
<dbReference type="Gene3D" id="3.40.630.10">
    <property type="entry name" value="Zn peptidases"/>
    <property type="match status" value="1"/>
</dbReference>
<comment type="subunit">
    <text evidence="3">Homodimer.</text>
</comment>
<evidence type="ECO:0000259" key="8">
    <source>
        <dbReference type="Pfam" id="PF09349"/>
    </source>
</evidence>
<evidence type="ECO:0000256" key="7">
    <source>
        <dbReference type="ARBA" id="ARBA00023211"/>
    </source>
</evidence>
<evidence type="ECO:0000256" key="6">
    <source>
        <dbReference type="ARBA" id="ARBA00022801"/>
    </source>
</evidence>
<evidence type="ECO:0000256" key="3">
    <source>
        <dbReference type="ARBA" id="ARBA00011738"/>
    </source>
</evidence>
<evidence type="ECO:0000313" key="9">
    <source>
        <dbReference type="EMBL" id="QJD99138.1"/>
    </source>
</evidence>
<dbReference type="Pfam" id="PF09349">
    <property type="entry name" value="OHCU_decarbox"/>
    <property type="match status" value="1"/>
</dbReference>
<dbReference type="UniPathway" id="UPA00394">
    <property type="reaction ID" value="UER00652"/>
</dbReference>
<dbReference type="PANTHER" id="PTHR32494:SF19">
    <property type="entry name" value="ALLANTOATE DEIMINASE-RELATED"/>
    <property type="match status" value="1"/>
</dbReference>
<evidence type="ECO:0000256" key="4">
    <source>
        <dbReference type="ARBA" id="ARBA00022631"/>
    </source>
</evidence>
<dbReference type="Pfam" id="PF01546">
    <property type="entry name" value="Peptidase_M20"/>
    <property type="match status" value="1"/>
</dbReference>
<evidence type="ECO:0000256" key="2">
    <source>
        <dbReference type="ARBA" id="ARBA00006153"/>
    </source>
</evidence>
<dbReference type="Gene3D" id="3.30.70.360">
    <property type="match status" value="1"/>
</dbReference>
<comment type="cofactor">
    <cofactor evidence="1">
        <name>Mn(2+)</name>
        <dbReference type="ChEBI" id="CHEBI:29035"/>
    </cofactor>
</comment>
<dbReference type="PANTHER" id="PTHR32494">
    <property type="entry name" value="ALLANTOATE DEIMINASE-RELATED"/>
    <property type="match status" value="1"/>
</dbReference>
<dbReference type="KEGG" id="mfy:HH212_03060"/>
<evidence type="ECO:0000256" key="1">
    <source>
        <dbReference type="ARBA" id="ARBA00001936"/>
    </source>
</evidence>
<dbReference type="GO" id="GO:0046872">
    <property type="term" value="F:metal ion binding"/>
    <property type="evidence" value="ECO:0007669"/>
    <property type="project" value="UniProtKB-KW"/>
</dbReference>
<reference evidence="9 10" key="1">
    <citation type="submission" date="2020-04" db="EMBL/GenBank/DDBJ databases">
        <title>Genome sequencing of novel species.</title>
        <authorList>
            <person name="Heo J."/>
            <person name="Kim S.-J."/>
            <person name="Kim J.-S."/>
            <person name="Hong S.-B."/>
            <person name="Kwon S.-W."/>
        </authorList>
    </citation>
    <scope>NUCLEOTIDE SEQUENCE [LARGE SCALE GENOMIC DNA]</scope>
    <source>
        <strain evidence="9 10">GN2-R2</strain>
    </source>
</reference>
<dbReference type="NCBIfam" id="TIGR01879">
    <property type="entry name" value="hydantase"/>
    <property type="match status" value="1"/>
</dbReference>